<dbReference type="GO" id="GO:0016020">
    <property type="term" value="C:membrane"/>
    <property type="evidence" value="ECO:0007669"/>
    <property type="project" value="UniProtKB-SubCell"/>
</dbReference>
<evidence type="ECO:0000313" key="9">
    <source>
        <dbReference type="Proteomes" id="UP001152797"/>
    </source>
</evidence>
<gene>
    <name evidence="7" type="ORF">C1SCF055_LOCUS18759</name>
</gene>
<dbReference type="OrthoDB" id="28208at2759"/>
<keyword evidence="2 5" id="KW-0812">Transmembrane</keyword>
<dbReference type="EMBL" id="CAMXCT030001646">
    <property type="protein sequence ID" value="CAL4779204.1"/>
    <property type="molecule type" value="Genomic_DNA"/>
</dbReference>
<feature type="transmembrane region" description="Helical" evidence="5">
    <location>
        <begin position="241"/>
        <end position="264"/>
    </location>
</feature>
<dbReference type="PANTHER" id="PTHR22950:SF652">
    <property type="entry name" value="TRANSMEMBRANE AMINO ACID TRANSPORTER FAMILY PROTEIN"/>
    <property type="match status" value="1"/>
</dbReference>
<dbReference type="Proteomes" id="UP001152797">
    <property type="component" value="Unassembled WGS sequence"/>
</dbReference>
<evidence type="ECO:0000313" key="7">
    <source>
        <dbReference type="EMBL" id="CAI3991892.1"/>
    </source>
</evidence>
<feature type="transmembrane region" description="Helical" evidence="5">
    <location>
        <begin position="430"/>
        <end position="451"/>
    </location>
</feature>
<evidence type="ECO:0000313" key="8">
    <source>
        <dbReference type="EMBL" id="CAL4779204.1"/>
    </source>
</evidence>
<organism evidence="7">
    <name type="scientific">Cladocopium goreaui</name>
    <dbReference type="NCBI Taxonomy" id="2562237"/>
    <lineage>
        <taxon>Eukaryota</taxon>
        <taxon>Sar</taxon>
        <taxon>Alveolata</taxon>
        <taxon>Dinophyceae</taxon>
        <taxon>Suessiales</taxon>
        <taxon>Symbiodiniaceae</taxon>
        <taxon>Cladocopium</taxon>
    </lineage>
</organism>
<dbReference type="InterPro" id="IPR013057">
    <property type="entry name" value="AA_transpt_TM"/>
</dbReference>
<protein>
    <submittedName>
        <fullName evidence="8">Sodium-coupled neutral amino acid transporter 7</fullName>
    </submittedName>
</protein>
<feature type="transmembrane region" description="Helical" evidence="5">
    <location>
        <begin position="327"/>
        <end position="345"/>
    </location>
</feature>
<feature type="transmembrane region" description="Helical" evidence="5">
    <location>
        <begin position="284"/>
        <end position="307"/>
    </location>
</feature>
<feature type="transmembrane region" description="Helical" evidence="5">
    <location>
        <begin position="128"/>
        <end position="148"/>
    </location>
</feature>
<comment type="caution">
    <text evidence="7">The sequence shown here is derived from an EMBL/GenBank/DDBJ whole genome shotgun (WGS) entry which is preliminary data.</text>
</comment>
<proteinExistence type="predicted"/>
<reference evidence="8 9" key="2">
    <citation type="submission" date="2024-05" db="EMBL/GenBank/DDBJ databases">
        <authorList>
            <person name="Chen Y."/>
            <person name="Shah S."/>
            <person name="Dougan E. K."/>
            <person name="Thang M."/>
            <person name="Chan C."/>
        </authorList>
    </citation>
    <scope>NUCLEOTIDE SEQUENCE [LARGE SCALE GENOMIC DNA]</scope>
</reference>
<keyword evidence="3 5" id="KW-1133">Transmembrane helix</keyword>
<keyword evidence="4 5" id="KW-0472">Membrane</keyword>
<accession>A0A9P1CGJ9</accession>
<feature type="domain" description="Amino acid transporter transmembrane" evidence="6">
    <location>
        <begin position="49"/>
        <end position="447"/>
    </location>
</feature>
<name>A0A9P1CGJ9_9DINO</name>
<dbReference type="EMBL" id="CAMXCT020001646">
    <property type="protein sequence ID" value="CAL1145267.1"/>
    <property type="molecule type" value="Genomic_DNA"/>
</dbReference>
<feature type="transmembrane region" description="Helical" evidence="5">
    <location>
        <begin position="154"/>
        <end position="178"/>
    </location>
</feature>
<evidence type="ECO:0000256" key="4">
    <source>
        <dbReference type="ARBA" id="ARBA00023136"/>
    </source>
</evidence>
<dbReference type="AlphaFoldDB" id="A0A9P1CGJ9"/>
<reference evidence="7" key="1">
    <citation type="submission" date="2022-10" db="EMBL/GenBank/DDBJ databases">
        <authorList>
            <person name="Chen Y."/>
            <person name="Dougan E. K."/>
            <person name="Chan C."/>
            <person name="Rhodes N."/>
            <person name="Thang M."/>
        </authorList>
    </citation>
    <scope>NUCLEOTIDE SEQUENCE</scope>
</reference>
<dbReference type="GO" id="GO:0015179">
    <property type="term" value="F:L-amino acid transmembrane transporter activity"/>
    <property type="evidence" value="ECO:0007669"/>
    <property type="project" value="TreeGrafter"/>
</dbReference>
<sequence>MQEHLPTDLKWMTVTLGSLIAIALAWAAWQTIFFHEDGKDAKGGVEGMSEIQLMFNIVKSVVGEGMLSLPAGIAGGTGLLAGSLMTVFFAALMGYTFSLMGRVCHVTGERSHKDCCAKVADPWLAQSMAVVLFVKTIFTCLAFAIVISESFARILRFCGVQGIMATSQAALLLMTFFVLIPLCMQKQLRILSYTSMIGCLGQVWVVFTMQIRYMDGSYIPGGQFYSTLRTQDQPNFTAGVIYWKTTVASFVLLGSLSTAFIAHYNAPKFYSQLQDASPEKFRKVVIGAFSFAMVIYLWIMAVGYLTFGTAAEGLILNNYSEKDMLMTTARFAISFAVVFAFPLGFTGLRDSMMSTFELGQEHFRSVTFGLLSVIICGACSFHDLGLANSLGGAVLGAMITLIFPAVLLFYAGRQSDSDSSEFGNFEPTWAAAAVALAGVVLLVFGSIIVLMKKFFPEALHLPQ</sequence>
<evidence type="ECO:0000256" key="1">
    <source>
        <dbReference type="ARBA" id="ARBA00004141"/>
    </source>
</evidence>
<evidence type="ECO:0000256" key="2">
    <source>
        <dbReference type="ARBA" id="ARBA00022692"/>
    </source>
</evidence>
<evidence type="ECO:0000256" key="3">
    <source>
        <dbReference type="ARBA" id="ARBA00022989"/>
    </source>
</evidence>
<feature type="transmembrane region" description="Helical" evidence="5">
    <location>
        <begin position="12"/>
        <end position="29"/>
    </location>
</feature>
<dbReference type="EMBL" id="CAMXCT010001646">
    <property type="protein sequence ID" value="CAI3991892.1"/>
    <property type="molecule type" value="Genomic_DNA"/>
</dbReference>
<dbReference type="PANTHER" id="PTHR22950">
    <property type="entry name" value="AMINO ACID TRANSPORTER"/>
    <property type="match status" value="1"/>
</dbReference>
<dbReference type="Pfam" id="PF01490">
    <property type="entry name" value="Aa_trans"/>
    <property type="match status" value="1"/>
</dbReference>
<keyword evidence="9" id="KW-1185">Reference proteome</keyword>
<feature type="transmembrane region" description="Helical" evidence="5">
    <location>
        <begin position="69"/>
        <end position="92"/>
    </location>
</feature>
<comment type="subcellular location">
    <subcellularLocation>
        <location evidence="1">Membrane</location>
        <topology evidence="1">Multi-pass membrane protein</topology>
    </subcellularLocation>
</comment>
<evidence type="ECO:0000256" key="5">
    <source>
        <dbReference type="SAM" id="Phobius"/>
    </source>
</evidence>
<evidence type="ECO:0000259" key="6">
    <source>
        <dbReference type="Pfam" id="PF01490"/>
    </source>
</evidence>
<feature type="transmembrane region" description="Helical" evidence="5">
    <location>
        <begin position="190"/>
        <end position="211"/>
    </location>
</feature>
<feature type="transmembrane region" description="Helical" evidence="5">
    <location>
        <begin position="390"/>
        <end position="410"/>
    </location>
</feature>